<evidence type="ECO:0000313" key="1">
    <source>
        <dbReference type="EMBL" id="PIT87901.1"/>
    </source>
</evidence>
<comment type="caution">
    <text evidence="1">The sequence shown here is derived from an EMBL/GenBank/DDBJ whole genome shotgun (WGS) entry which is preliminary data.</text>
</comment>
<organism evidence="1 2">
    <name type="scientific">Candidatus Magasanikbacteria bacterium CG10_big_fil_rev_8_21_14_0_10_40_10</name>
    <dbReference type="NCBI Taxonomy" id="1974648"/>
    <lineage>
        <taxon>Bacteria</taxon>
        <taxon>Candidatus Magasanikiibacteriota</taxon>
    </lineage>
</organism>
<gene>
    <name evidence="1" type="ORF">COU31_00245</name>
</gene>
<protein>
    <recommendedName>
        <fullName evidence="3">Four helix bundle protein</fullName>
    </recommendedName>
</protein>
<dbReference type="Proteomes" id="UP000231183">
    <property type="component" value="Unassembled WGS sequence"/>
</dbReference>
<reference evidence="2" key="1">
    <citation type="submission" date="2017-09" db="EMBL/GenBank/DDBJ databases">
        <title>Depth-based differentiation of microbial function through sediment-hosted aquifers and enrichment of novel symbionts in the deep terrestrial subsurface.</title>
        <authorList>
            <person name="Probst A.J."/>
            <person name="Ladd B."/>
            <person name="Jarett J.K."/>
            <person name="Geller-Mcgrath D.E."/>
            <person name="Sieber C.M.K."/>
            <person name="Emerson J.B."/>
            <person name="Anantharaman K."/>
            <person name="Thomas B.C."/>
            <person name="Malmstrom R."/>
            <person name="Stieglmeier M."/>
            <person name="Klingl A."/>
            <person name="Woyke T."/>
            <person name="Ryan C.M."/>
            <person name="Banfield J.F."/>
        </authorList>
    </citation>
    <scope>NUCLEOTIDE SEQUENCE [LARGE SCALE GENOMIC DNA]</scope>
</reference>
<proteinExistence type="predicted"/>
<dbReference type="EMBL" id="PFBX01000003">
    <property type="protein sequence ID" value="PIT87901.1"/>
    <property type="molecule type" value="Genomic_DNA"/>
</dbReference>
<evidence type="ECO:0000313" key="2">
    <source>
        <dbReference type="Proteomes" id="UP000231183"/>
    </source>
</evidence>
<accession>A0A2M6W531</accession>
<evidence type="ECO:0008006" key="3">
    <source>
        <dbReference type="Google" id="ProtNLM"/>
    </source>
</evidence>
<sequence>MAGYFHKNMAAGRWFTMSLSEQMGNVGSEVGRAVNWQKRGNIEQSNRATDRALELLDLTISDRRWKNRLTEIIRARHLVADLFYGANECRETPQNLEKYFYYFALLARKEK</sequence>
<name>A0A2M6W531_9BACT</name>
<dbReference type="AlphaFoldDB" id="A0A2M6W531"/>